<dbReference type="HAMAP" id="MF_00265">
    <property type="entry name" value="VapC_Nob1"/>
    <property type="match status" value="1"/>
</dbReference>
<keyword evidence="6" id="KW-0800">Toxin</keyword>
<name>A0AAU8DLJ3_9ACTN</name>
<dbReference type="EC" id="3.1.-.-" evidence="6"/>
<dbReference type="InterPro" id="IPR029060">
    <property type="entry name" value="PIN-like_dom_sf"/>
</dbReference>
<dbReference type="SUPFAM" id="SSF88723">
    <property type="entry name" value="PIN domain-like"/>
    <property type="match status" value="1"/>
</dbReference>
<keyword evidence="2 6" id="KW-0540">Nuclease</keyword>
<keyword evidence="1 6" id="KW-1277">Toxin-antitoxin system</keyword>
<dbReference type="NCBIfam" id="TIGR00028">
    <property type="entry name" value="Mtu_PIN_fam"/>
    <property type="match status" value="1"/>
</dbReference>
<sequence length="132" mass="14454">MIHLLDANVLIAMSIAEHEHHARVSSWLSTIDRVAVCPIVEGSLVRFLVRVGETAAAAQQVLRALRAEPRCEFWADDLSFTDADIGHVRGHRQVTDGYLAALTATHDDALLATLDEGLTRVRPTLTLLVPPL</sequence>
<accession>A0AAU8DLJ3</accession>
<evidence type="ECO:0000256" key="4">
    <source>
        <dbReference type="ARBA" id="ARBA00022801"/>
    </source>
</evidence>
<dbReference type="Pfam" id="PF01850">
    <property type="entry name" value="PIN"/>
    <property type="match status" value="1"/>
</dbReference>
<dbReference type="RefSeq" id="WP_353648469.1">
    <property type="nucleotide sequence ID" value="NZ_CP159218.1"/>
</dbReference>
<evidence type="ECO:0000256" key="1">
    <source>
        <dbReference type="ARBA" id="ARBA00022649"/>
    </source>
</evidence>
<feature type="domain" description="PIN" evidence="7">
    <location>
        <begin position="4"/>
        <end position="121"/>
    </location>
</feature>
<evidence type="ECO:0000256" key="5">
    <source>
        <dbReference type="ARBA" id="ARBA00022842"/>
    </source>
</evidence>
<feature type="binding site" evidence="6">
    <location>
        <position position="96"/>
    </location>
    <ligand>
        <name>Mg(2+)</name>
        <dbReference type="ChEBI" id="CHEBI:18420"/>
    </ligand>
</feature>
<evidence type="ECO:0000256" key="2">
    <source>
        <dbReference type="ARBA" id="ARBA00022722"/>
    </source>
</evidence>
<dbReference type="EMBL" id="CP159218">
    <property type="protein sequence ID" value="XCG62854.1"/>
    <property type="molecule type" value="Genomic_DNA"/>
</dbReference>
<comment type="function">
    <text evidence="6">Toxic component of a toxin-antitoxin (TA) system. An RNase.</text>
</comment>
<comment type="similarity">
    <text evidence="6">Belongs to the PINc/VapC protein family.</text>
</comment>
<keyword evidence="3 6" id="KW-0479">Metal-binding</keyword>
<keyword evidence="4 6" id="KW-0378">Hydrolase</keyword>
<dbReference type="GO" id="GO:0000287">
    <property type="term" value="F:magnesium ion binding"/>
    <property type="evidence" value="ECO:0007669"/>
    <property type="project" value="UniProtKB-UniRule"/>
</dbReference>
<dbReference type="GO" id="GO:0090729">
    <property type="term" value="F:toxin activity"/>
    <property type="evidence" value="ECO:0007669"/>
    <property type="project" value="UniProtKB-KW"/>
</dbReference>
<reference evidence="8" key="1">
    <citation type="submission" date="2024-05" db="EMBL/GenBank/DDBJ databases">
        <authorList>
            <person name="Cai S.Y."/>
            <person name="Jin L.M."/>
            <person name="Li H.R."/>
        </authorList>
    </citation>
    <scope>NUCLEOTIDE SEQUENCE</scope>
    <source>
        <strain evidence="8">A5-74</strain>
    </source>
</reference>
<proteinExistence type="inferred from homology"/>
<dbReference type="GO" id="GO:0004540">
    <property type="term" value="F:RNA nuclease activity"/>
    <property type="evidence" value="ECO:0007669"/>
    <property type="project" value="InterPro"/>
</dbReference>
<organism evidence="8">
    <name type="scientific">Nakamurella sp. A5-74</name>
    <dbReference type="NCBI Taxonomy" id="3158264"/>
    <lineage>
        <taxon>Bacteria</taxon>
        <taxon>Bacillati</taxon>
        <taxon>Actinomycetota</taxon>
        <taxon>Actinomycetes</taxon>
        <taxon>Nakamurellales</taxon>
        <taxon>Nakamurellaceae</taxon>
        <taxon>Nakamurella</taxon>
    </lineage>
</organism>
<evidence type="ECO:0000256" key="6">
    <source>
        <dbReference type="HAMAP-Rule" id="MF_00265"/>
    </source>
</evidence>
<keyword evidence="5 6" id="KW-0460">Magnesium</keyword>
<comment type="cofactor">
    <cofactor evidence="6">
        <name>Mg(2+)</name>
        <dbReference type="ChEBI" id="CHEBI:18420"/>
    </cofactor>
</comment>
<dbReference type="GO" id="GO:0016788">
    <property type="term" value="F:hydrolase activity, acting on ester bonds"/>
    <property type="evidence" value="ECO:0007669"/>
    <property type="project" value="InterPro"/>
</dbReference>
<dbReference type="InterPro" id="IPR022907">
    <property type="entry name" value="VapC_family"/>
</dbReference>
<evidence type="ECO:0000256" key="3">
    <source>
        <dbReference type="ARBA" id="ARBA00022723"/>
    </source>
</evidence>
<dbReference type="GO" id="GO:0045926">
    <property type="term" value="P:negative regulation of growth"/>
    <property type="evidence" value="ECO:0007669"/>
    <property type="project" value="UniProtKB-ARBA"/>
</dbReference>
<protein>
    <recommendedName>
        <fullName evidence="6">Ribonuclease VapC</fullName>
        <shortName evidence="6">RNase VapC</shortName>
        <ecNumber evidence="6">3.1.-.-</ecNumber>
    </recommendedName>
    <alternativeName>
        <fullName evidence="6">Toxin VapC</fullName>
    </alternativeName>
</protein>
<dbReference type="AlphaFoldDB" id="A0AAU8DLJ3"/>
<feature type="binding site" evidence="6">
    <location>
        <position position="6"/>
    </location>
    <ligand>
        <name>Mg(2+)</name>
        <dbReference type="ChEBI" id="CHEBI:18420"/>
    </ligand>
</feature>
<dbReference type="InterPro" id="IPR002716">
    <property type="entry name" value="PIN_dom"/>
</dbReference>
<evidence type="ECO:0000259" key="7">
    <source>
        <dbReference type="Pfam" id="PF01850"/>
    </source>
</evidence>
<gene>
    <name evidence="6" type="primary">vapC</name>
    <name evidence="8" type="ORF">ABLG96_16760</name>
</gene>
<evidence type="ECO:0000313" key="8">
    <source>
        <dbReference type="EMBL" id="XCG62854.1"/>
    </source>
</evidence>
<dbReference type="InterPro" id="IPR006226">
    <property type="entry name" value="Mtu_PIN"/>
</dbReference>